<dbReference type="InterPro" id="IPR010710">
    <property type="entry name" value="DUF1289"/>
</dbReference>
<keyword evidence="2" id="KW-1185">Reference proteome</keyword>
<dbReference type="RefSeq" id="WP_182810871.1">
    <property type="nucleotide sequence ID" value="NZ_JACJFM010000043.1"/>
</dbReference>
<evidence type="ECO:0000313" key="2">
    <source>
        <dbReference type="Proteomes" id="UP000565262"/>
    </source>
</evidence>
<sequence>MARIESPCLGVCSTTQGDQICRGCKRDSEEILNWGAYTPEQRSEIMLRTERLTVSSVGEYFQLIDKDQLEQQLIRHRIRYTKRFDPLCWVVDLLRAGARNIQRLDAYGLSFCNSEHSEADLEQLYQTINKQILQNTDRLIRERY</sequence>
<evidence type="ECO:0000313" key="1">
    <source>
        <dbReference type="EMBL" id="MBB1489102.1"/>
    </source>
</evidence>
<proteinExistence type="predicted"/>
<dbReference type="Pfam" id="PF06945">
    <property type="entry name" value="DUF1289"/>
    <property type="match status" value="1"/>
</dbReference>
<dbReference type="Proteomes" id="UP000565262">
    <property type="component" value="Unassembled WGS sequence"/>
</dbReference>
<dbReference type="PANTHER" id="PTHR35175">
    <property type="entry name" value="DUF1289 DOMAIN-CONTAINING PROTEIN"/>
    <property type="match status" value="1"/>
</dbReference>
<gene>
    <name evidence="1" type="ORF">H4O21_21055</name>
</gene>
<protein>
    <submittedName>
        <fullName evidence="1">DUF1289 domain-containing protein</fullName>
    </submittedName>
</protein>
<name>A0A839IWG1_9GAMM</name>
<reference evidence="1 2" key="1">
    <citation type="submission" date="2020-08" db="EMBL/GenBank/DDBJ databases">
        <title>Oceanospirillum sp. nov. isolated from marine sediment.</title>
        <authorList>
            <person name="Ji X."/>
        </authorList>
    </citation>
    <scope>NUCLEOTIDE SEQUENCE [LARGE SCALE GENOMIC DNA]</scope>
    <source>
        <strain evidence="1 2">D5</strain>
    </source>
</reference>
<accession>A0A839IWG1</accession>
<dbReference type="PANTHER" id="PTHR35175:SF1">
    <property type="entry name" value="OXIDOREDUCTASE"/>
    <property type="match status" value="1"/>
</dbReference>
<comment type="caution">
    <text evidence="1">The sequence shown here is derived from an EMBL/GenBank/DDBJ whole genome shotgun (WGS) entry which is preliminary data.</text>
</comment>
<organism evidence="1 2">
    <name type="scientific">Oceanospirillum sediminis</name>
    <dbReference type="NCBI Taxonomy" id="2760088"/>
    <lineage>
        <taxon>Bacteria</taxon>
        <taxon>Pseudomonadati</taxon>
        <taxon>Pseudomonadota</taxon>
        <taxon>Gammaproteobacteria</taxon>
        <taxon>Oceanospirillales</taxon>
        <taxon>Oceanospirillaceae</taxon>
        <taxon>Oceanospirillum</taxon>
    </lineage>
</organism>
<dbReference type="AlphaFoldDB" id="A0A839IWG1"/>
<dbReference type="EMBL" id="JACJFM010000043">
    <property type="protein sequence ID" value="MBB1489102.1"/>
    <property type="molecule type" value="Genomic_DNA"/>
</dbReference>